<gene>
    <name evidence="6" type="ORF">INF28_08600</name>
</gene>
<dbReference type="AlphaFoldDB" id="A0A9D5M6P9"/>
<organism evidence="6 7">
    <name type="scientific">Ructibacterium gallinarum</name>
    <dbReference type="NCBI Taxonomy" id="2779355"/>
    <lineage>
        <taxon>Bacteria</taxon>
        <taxon>Bacillati</taxon>
        <taxon>Bacillota</taxon>
        <taxon>Clostridia</taxon>
        <taxon>Eubacteriales</taxon>
        <taxon>Oscillospiraceae</taxon>
        <taxon>Ructibacterium</taxon>
    </lineage>
</organism>
<evidence type="ECO:0000313" key="6">
    <source>
        <dbReference type="EMBL" id="MBE5040517.1"/>
    </source>
</evidence>
<dbReference type="Proteomes" id="UP000806542">
    <property type="component" value="Unassembled WGS sequence"/>
</dbReference>
<evidence type="ECO:0000256" key="1">
    <source>
        <dbReference type="ARBA" id="ARBA00022485"/>
    </source>
</evidence>
<protein>
    <submittedName>
        <fullName evidence="6">FAD-dependent oxidoreductase</fullName>
    </submittedName>
</protein>
<keyword evidence="2" id="KW-0479">Metal-binding</keyword>
<evidence type="ECO:0000256" key="2">
    <source>
        <dbReference type="ARBA" id="ARBA00022723"/>
    </source>
</evidence>
<dbReference type="PRINTS" id="PR00411">
    <property type="entry name" value="PNDRDTASEI"/>
</dbReference>
<keyword evidence="7" id="KW-1185">Reference proteome</keyword>
<dbReference type="GO" id="GO:0046872">
    <property type="term" value="F:metal ion binding"/>
    <property type="evidence" value="ECO:0007669"/>
    <property type="project" value="UniProtKB-KW"/>
</dbReference>
<keyword evidence="1" id="KW-0004">4Fe-4S</keyword>
<keyword evidence="3" id="KW-0560">Oxidoreductase</keyword>
<evidence type="ECO:0000313" key="7">
    <source>
        <dbReference type="Proteomes" id="UP000806542"/>
    </source>
</evidence>
<dbReference type="GO" id="GO:0016491">
    <property type="term" value="F:oxidoreductase activity"/>
    <property type="evidence" value="ECO:0007669"/>
    <property type="project" value="UniProtKB-KW"/>
</dbReference>
<dbReference type="InterPro" id="IPR036188">
    <property type="entry name" value="FAD/NAD-bd_sf"/>
</dbReference>
<dbReference type="Pfam" id="PF12831">
    <property type="entry name" value="FAD_oxidored"/>
    <property type="match status" value="1"/>
</dbReference>
<reference evidence="6" key="1">
    <citation type="submission" date="2020-10" db="EMBL/GenBank/DDBJ databases">
        <title>ChiBAC.</title>
        <authorList>
            <person name="Zenner C."/>
            <person name="Hitch T.C.A."/>
            <person name="Clavel T."/>
        </authorList>
    </citation>
    <scope>NUCLEOTIDE SEQUENCE</scope>
    <source>
        <strain evidence="6">DSM 107454</strain>
    </source>
</reference>
<evidence type="ECO:0000256" key="3">
    <source>
        <dbReference type="ARBA" id="ARBA00023002"/>
    </source>
</evidence>
<dbReference type="RefSeq" id="WP_226393070.1">
    <property type="nucleotide sequence ID" value="NZ_JADCKB010000017.1"/>
</dbReference>
<evidence type="ECO:0000256" key="4">
    <source>
        <dbReference type="ARBA" id="ARBA00023004"/>
    </source>
</evidence>
<sequence length="430" mass="46626">MEKIMETAREIPVIADVDVLVAGGGPAGIGAALQAARQGVNVMLIESQDCVGGIATAGLMSHWGGRSSSKIMLEIFERTYEKGQAVGWDNSTEASKNAIYHDVQKIVLDEMMAEAGVQLMFYTTAVDARVENGRITGVIVQNKSGRGIIKAKCVIDATGDGDVAAFAGVPYTKGRETDGKMQPCTIMFKVGGVDYDTAVFPESFETKVPTEKGELQALAKELLPFPAGHVLLYKQPTPGTVCCNMTNAIEVDGTDAKSITEGILTCRSQIEPIIKFLREYVPGYQNCWLMSTASLLGIRETRHFEGMASLGEQDILDARYFDNWVVRRAFFNFDVHNLSGASLDETGVQHEWSQQKDYTIPYGCLLPKNVEGLLLSGRNISGSHLAHSNFRVMPICIALGEAAGVAAALSVKENVLLRDVNIKKIQNLVV</sequence>
<dbReference type="Gene3D" id="3.50.50.60">
    <property type="entry name" value="FAD/NAD(P)-binding domain"/>
    <property type="match status" value="1"/>
</dbReference>
<comment type="caution">
    <text evidence="6">The sequence shown here is derived from an EMBL/GenBank/DDBJ whole genome shotgun (WGS) entry which is preliminary data.</text>
</comment>
<name>A0A9D5M6P9_9FIRM</name>
<accession>A0A9D5M6P9</accession>
<evidence type="ECO:0000256" key="5">
    <source>
        <dbReference type="ARBA" id="ARBA00023014"/>
    </source>
</evidence>
<keyword evidence="4" id="KW-0408">Iron</keyword>
<keyword evidence="5" id="KW-0411">Iron-sulfur</keyword>
<proteinExistence type="predicted"/>
<dbReference type="PANTHER" id="PTHR43498">
    <property type="entry name" value="FERREDOXIN:COB-COM HETERODISULFIDE REDUCTASE SUBUNIT A"/>
    <property type="match status" value="1"/>
</dbReference>
<dbReference type="SUPFAM" id="SSF51905">
    <property type="entry name" value="FAD/NAD(P)-binding domain"/>
    <property type="match status" value="1"/>
</dbReference>
<dbReference type="EMBL" id="JADCKB010000017">
    <property type="protein sequence ID" value="MBE5040517.1"/>
    <property type="molecule type" value="Genomic_DNA"/>
</dbReference>
<dbReference type="PANTHER" id="PTHR43498:SF1">
    <property type="entry name" value="COB--COM HETERODISULFIDE REDUCTASE IRON-SULFUR SUBUNIT A"/>
    <property type="match status" value="1"/>
</dbReference>
<dbReference type="GO" id="GO:0051539">
    <property type="term" value="F:4 iron, 4 sulfur cluster binding"/>
    <property type="evidence" value="ECO:0007669"/>
    <property type="project" value="UniProtKB-KW"/>
</dbReference>
<dbReference type="InterPro" id="IPR039650">
    <property type="entry name" value="HdrA-like"/>
</dbReference>